<keyword evidence="2" id="KW-0812">Transmembrane</keyword>
<gene>
    <name evidence="6" type="ORF">GEV47_11345</name>
</gene>
<evidence type="ECO:0000259" key="5">
    <source>
        <dbReference type="PROSITE" id="PS52015"/>
    </source>
</evidence>
<organism evidence="6 7">
    <name type="scientific">Glaciimonas soli</name>
    <dbReference type="NCBI Taxonomy" id="2590999"/>
    <lineage>
        <taxon>Bacteria</taxon>
        <taxon>Pseudomonadati</taxon>
        <taxon>Pseudomonadota</taxon>
        <taxon>Betaproteobacteria</taxon>
        <taxon>Burkholderiales</taxon>
        <taxon>Oxalobacteraceae</taxon>
        <taxon>Glaciimonas</taxon>
    </lineage>
</organism>
<dbReference type="GO" id="GO:0016020">
    <property type="term" value="C:membrane"/>
    <property type="evidence" value="ECO:0007669"/>
    <property type="project" value="UniProtKB-SubCell"/>
</dbReference>
<feature type="domain" description="TonB C-terminal" evidence="5">
    <location>
        <begin position="1"/>
        <end position="84"/>
    </location>
</feature>
<reference evidence="6 7" key="1">
    <citation type="submission" date="2019-10" db="EMBL/GenBank/DDBJ databases">
        <title>Glaciimonas soli sp. nov., a psychrophilic bacterium isolated from the forest soil of a high elevation mountain in Taiwan.</title>
        <authorList>
            <person name="Wang L.-T."/>
            <person name="Shieh W.Y."/>
        </authorList>
    </citation>
    <scope>NUCLEOTIDE SEQUENCE [LARGE SCALE GENOMIC DNA]</scope>
    <source>
        <strain evidence="6 7">GS1</strain>
    </source>
</reference>
<dbReference type="NCBIfam" id="TIGR01352">
    <property type="entry name" value="tonB_Cterm"/>
    <property type="match status" value="1"/>
</dbReference>
<dbReference type="InterPro" id="IPR037682">
    <property type="entry name" value="TonB_C"/>
</dbReference>
<dbReference type="SUPFAM" id="SSF74653">
    <property type="entry name" value="TolA/TonB C-terminal domain"/>
    <property type="match status" value="1"/>
</dbReference>
<evidence type="ECO:0000256" key="2">
    <source>
        <dbReference type="ARBA" id="ARBA00022692"/>
    </source>
</evidence>
<dbReference type="AlphaFoldDB" id="A0A843YN32"/>
<keyword evidence="3" id="KW-1133">Transmembrane helix</keyword>
<dbReference type="EMBL" id="WINI01000006">
    <property type="protein sequence ID" value="MQR01269.1"/>
    <property type="molecule type" value="Genomic_DNA"/>
</dbReference>
<keyword evidence="4" id="KW-0472">Membrane</keyword>
<comment type="subcellular location">
    <subcellularLocation>
        <location evidence="1">Membrane</location>
        <topology evidence="1">Single-pass membrane protein</topology>
    </subcellularLocation>
</comment>
<evidence type="ECO:0000313" key="6">
    <source>
        <dbReference type="EMBL" id="MQR01269.1"/>
    </source>
</evidence>
<dbReference type="Gene3D" id="3.30.1150.10">
    <property type="match status" value="1"/>
</dbReference>
<dbReference type="GO" id="GO:0055085">
    <property type="term" value="P:transmembrane transport"/>
    <property type="evidence" value="ECO:0007669"/>
    <property type="project" value="InterPro"/>
</dbReference>
<evidence type="ECO:0000256" key="3">
    <source>
        <dbReference type="ARBA" id="ARBA00022989"/>
    </source>
</evidence>
<name>A0A843YN32_9BURK</name>
<sequence length="84" mass="9578">MSLLDKLLSRAVEPAATQANRVFVRVYLDTAGYVTNVKIKKSCGDPELDEQALREIANMRFPSKRRGEKTSHNWHDLAYTINDL</sequence>
<comment type="caution">
    <text evidence="6">The sequence shown here is derived from an EMBL/GenBank/DDBJ whole genome shotgun (WGS) entry which is preliminary data.</text>
</comment>
<accession>A0A843YN32</accession>
<dbReference type="InterPro" id="IPR006260">
    <property type="entry name" value="TonB/TolA_C"/>
</dbReference>
<dbReference type="OrthoDB" id="9016560at2"/>
<dbReference type="PROSITE" id="PS52015">
    <property type="entry name" value="TONB_CTD"/>
    <property type="match status" value="1"/>
</dbReference>
<dbReference type="Proteomes" id="UP000451565">
    <property type="component" value="Unassembled WGS sequence"/>
</dbReference>
<proteinExistence type="predicted"/>
<dbReference type="Pfam" id="PF03544">
    <property type="entry name" value="TonB_C"/>
    <property type="match status" value="1"/>
</dbReference>
<protein>
    <submittedName>
        <fullName evidence="6">TonB family protein</fullName>
    </submittedName>
</protein>
<dbReference type="RefSeq" id="WP_153234902.1">
    <property type="nucleotide sequence ID" value="NZ_WINI01000006.1"/>
</dbReference>
<evidence type="ECO:0000256" key="1">
    <source>
        <dbReference type="ARBA" id="ARBA00004167"/>
    </source>
</evidence>
<evidence type="ECO:0000313" key="7">
    <source>
        <dbReference type="Proteomes" id="UP000451565"/>
    </source>
</evidence>
<evidence type="ECO:0000256" key="4">
    <source>
        <dbReference type="ARBA" id="ARBA00023136"/>
    </source>
</evidence>
<keyword evidence="7" id="KW-1185">Reference proteome</keyword>